<dbReference type="Gene3D" id="3.30.565.10">
    <property type="entry name" value="Histidine kinase-like ATPase, C-terminal domain"/>
    <property type="match status" value="1"/>
</dbReference>
<feature type="domain" description="Response regulatory" evidence="17">
    <location>
        <begin position="420"/>
        <end position="539"/>
    </location>
</feature>
<reference evidence="19 20" key="1">
    <citation type="submission" date="2006-02" db="EMBL/GenBank/DDBJ databases">
        <authorList>
            <person name="Pinhassi J."/>
            <person name="Pedros-Alio C."/>
            <person name="Ferriera S."/>
            <person name="Johnson J."/>
            <person name="Kravitz S."/>
            <person name="Halpern A."/>
            <person name="Remington K."/>
            <person name="Beeson K."/>
            <person name="Tran B."/>
            <person name="Rogers Y.-H."/>
            <person name="Friedman R."/>
            <person name="Venter J.C."/>
        </authorList>
    </citation>
    <scope>NUCLEOTIDE SEQUENCE [LARGE SCALE GENOMIC DNA]</scope>
    <source>
        <strain evidence="19 20">MED92</strain>
    </source>
</reference>
<dbReference type="PROSITE" id="PS50109">
    <property type="entry name" value="HIS_KIN"/>
    <property type="match status" value="1"/>
</dbReference>
<evidence type="ECO:0000259" key="17">
    <source>
        <dbReference type="PROSITE" id="PS50110"/>
    </source>
</evidence>
<evidence type="ECO:0000259" key="18">
    <source>
        <dbReference type="PROSITE" id="PS50894"/>
    </source>
</evidence>
<evidence type="ECO:0000256" key="10">
    <source>
        <dbReference type="ARBA" id="ARBA00022840"/>
    </source>
</evidence>
<dbReference type="Pfam" id="PF01627">
    <property type="entry name" value="Hpt"/>
    <property type="match status" value="1"/>
</dbReference>
<evidence type="ECO:0000256" key="7">
    <source>
        <dbReference type="ARBA" id="ARBA00022692"/>
    </source>
</evidence>
<dbReference type="SMART" id="SM00073">
    <property type="entry name" value="HPT"/>
    <property type="match status" value="1"/>
</dbReference>
<feature type="domain" description="HPt" evidence="18">
    <location>
        <begin position="575"/>
        <end position="668"/>
    </location>
</feature>
<dbReference type="InterPro" id="IPR003661">
    <property type="entry name" value="HisK_dim/P_dom"/>
</dbReference>
<evidence type="ECO:0000256" key="5">
    <source>
        <dbReference type="ARBA" id="ARBA00022553"/>
    </source>
</evidence>
<sequence length="670" mass="74423">MISAQLPGNEEQRLEELYSYDILDSADEKEFDDLTQLASEICDTPIALISLIDPERQWFKSRVGLDATETSRDIAFCSHAILQEDVFEVEDTLKDARFADNPLVTGSPNIRFYAGAPLITPSGLALGTICTISNEPKTLTDWQRNALVVLRNEVISRLELRKKIKQLESANQYKSIFVSNVSHEIRTPMNGVMGLIDLLLETPLNDKQLRYAQAIKRSGDSLLRVINDVLDLSKVEAGKLTIEKAEFNLGEVVDDLTECFSPLATEKKLELRTDIQLKSDRFIGDHYRLKQILNNLLSNAIKFTDKGWTALRIKVVSETDDQATLKFSVSDTGLGLSEKQQSQLFKRFQQANETITREFGGSGLGLSICKQLLALMDGDIGVKSEPGKGSTFWFTLPLQVVREEPAVEELTETPDNFAGKVLVVEDNRVNQIVAKGVLEKLGLEVELAENGAVGMTKLRDNYYDLVFMDCHMPVMSGFEATKGIRSPNSLVHNPGIPIIAMSANAMDTDIEQCYEVGMDGFTAKPLEREKIKEVLSKYLSPVQAKESPSASEDIFTSLDSYPVLNKRTVKGLKLSTNHLKVMFRTFLDTTPQEINRLSQALIENDVETVRSIAHSIKGSARMLGGEQLGALAQFIESNADLGNELPVRKIIGQLDSCFDAFEDSLNIPDA</sequence>
<dbReference type="InterPro" id="IPR005467">
    <property type="entry name" value="His_kinase_dom"/>
</dbReference>
<dbReference type="GO" id="GO:0000155">
    <property type="term" value="F:phosphorelay sensor kinase activity"/>
    <property type="evidence" value="ECO:0007669"/>
    <property type="project" value="InterPro"/>
</dbReference>
<dbReference type="SMART" id="SM00387">
    <property type="entry name" value="HATPase_c"/>
    <property type="match status" value="1"/>
</dbReference>
<dbReference type="InterPro" id="IPR001789">
    <property type="entry name" value="Sig_transdc_resp-reg_receiver"/>
</dbReference>
<evidence type="ECO:0000256" key="4">
    <source>
        <dbReference type="ARBA" id="ARBA00022475"/>
    </source>
</evidence>
<proteinExistence type="predicted"/>
<dbReference type="Pfam" id="PF01590">
    <property type="entry name" value="GAF"/>
    <property type="match status" value="1"/>
</dbReference>
<keyword evidence="8" id="KW-0547">Nucleotide-binding</keyword>
<dbReference type="InterPro" id="IPR036641">
    <property type="entry name" value="HPT_dom_sf"/>
</dbReference>
<dbReference type="InterPro" id="IPR029016">
    <property type="entry name" value="GAF-like_dom_sf"/>
</dbReference>
<keyword evidence="7" id="KW-0812">Transmembrane</keyword>
<dbReference type="Pfam" id="PF00512">
    <property type="entry name" value="HisKA"/>
    <property type="match status" value="1"/>
</dbReference>
<evidence type="ECO:0000256" key="9">
    <source>
        <dbReference type="ARBA" id="ARBA00022777"/>
    </source>
</evidence>
<dbReference type="InterPro" id="IPR008207">
    <property type="entry name" value="Sig_transdc_His_kin_Hpt_dom"/>
</dbReference>
<comment type="subcellular location">
    <subcellularLocation>
        <location evidence="2">Cell membrane</location>
        <topology evidence="2">Multi-pass membrane protein</topology>
    </subcellularLocation>
</comment>
<dbReference type="SUPFAM" id="SSF55874">
    <property type="entry name" value="ATPase domain of HSP90 chaperone/DNA topoisomerase II/histidine kinase"/>
    <property type="match status" value="1"/>
</dbReference>
<dbReference type="CDD" id="cd00082">
    <property type="entry name" value="HisKA"/>
    <property type="match status" value="1"/>
</dbReference>
<dbReference type="PROSITE" id="PS50110">
    <property type="entry name" value="RESPONSE_REGULATORY"/>
    <property type="match status" value="1"/>
</dbReference>
<dbReference type="PRINTS" id="PR00344">
    <property type="entry name" value="BCTRLSENSOR"/>
</dbReference>
<gene>
    <name evidence="19" type="ORF">MED92_11169</name>
</gene>
<dbReference type="PANTHER" id="PTHR45339:SF1">
    <property type="entry name" value="HYBRID SIGNAL TRANSDUCTION HISTIDINE KINASE J"/>
    <property type="match status" value="1"/>
</dbReference>
<dbReference type="CDD" id="cd17546">
    <property type="entry name" value="REC_hyHK_CKI1_RcsC-like"/>
    <property type="match status" value="1"/>
</dbReference>
<dbReference type="CDD" id="cd16922">
    <property type="entry name" value="HATPase_EvgS-ArcB-TorS-like"/>
    <property type="match status" value="1"/>
</dbReference>
<dbReference type="InterPro" id="IPR011006">
    <property type="entry name" value="CheY-like_superfamily"/>
</dbReference>
<feature type="modified residue" description="4-aspartylphosphate" evidence="15">
    <location>
        <position position="469"/>
    </location>
</feature>
<evidence type="ECO:0000313" key="20">
    <source>
        <dbReference type="Proteomes" id="UP000002171"/>
    </source>
</evidence>
<evidence type="ECO:0000256" key="3">
    <source>
        <dbReference type="ARBA" id="ARBA00012438"/>
    </source>
</evidence>
<evidence type="ECO:0000259" key="16">
    <source>
        <dbReference type="PROSITE" id="PS50109"/>
    </source>
</evidence>
<evidence type="ECO:0000313" key="19">
    <source>
        <dbReference type="EMBL" id="EAR61283.1"/>
    </source>
</evidence>
<evidence type="ECO:0000256" key="1">
    <source>
        <dbReference type="ARBA" id="ARBA00000085"/>
    </source>
</evidence>
<evidence type="ECO:0000256" key="2">
    <source>
        <dbReference type="ARBA" id="ARBA00004651"/>
    </source>
</evidence>
<dbReference type="SMART" id="SM00388">
    <property type="entry name" value="HisKA"/>
    <property type="match status" value="1"/>
</dbReference>
<evidence type="ECO:0000256" key="12">
    <source>
        <dbReference type="ARBA" id="ARBA00023012"/>
    </source>
</evidence>
<dbReference type="SUPFAM" id="SSF55781">
    <property type="entry name" value="GAF domain-like"/>
    <property type="match status" value="1"/>
</dbReference>
<dbReference type="EMBL" id="AAOW01000009">
    <property type="protein sequence ID" value="EAR61283.1"/>
    <property type="molecule type" value="Genomic_DNA"/>
</dbReference>
<dbReference type="InterPro" id="IPR036890">
    <property type="entry name" value="HATPase_C_sf"/>
</dbReference>
<dbReference type="AlphaFoldDB" id="A0A7U8C4H7"/>
<dbReference type="SUPFAM" id="SSF52172">
    <property type="entry name" value="CheY-like"/>
    <property type="match status" value="1"/>
</dbReference>
<evidence type="ECO:0000256" key="8">
    <source>
        <dbReference type="ARBA" id="ARBA00022741"/>
    </source>
</evidence>
<dbReference type="Proteomes" id="UP000002171">
    <property type="component" value="Unassembled WGS sequence"/>
</dbReference>
<dbReference type="InterPro" id="IPR004358">
    <property type="entry name" value="Sig_transdc_His_kin-like_C"/>
</dbReference>
<dbReference type="GO" id="GO:0005886">
    <property type="term" value="C:plasma membrane"/>
    <property type="evidence" value="ECO:0007669"/>
    <property type="project" value="UniProtKB-SubCell"/>
</dbReference>
<dbReference type="PANTHER" id="PTHR45339">
    <property type="entry name" value="HYBRID SIGNAL TRANSDUCTION HISTIDINE KINASE J"/>
    <property type="match status" value="1"/>
</dbReference>
<dbReference type="CDD" id="cd00088">
    <property type="entry name" value="HPT"/>
    <property type="match status" value="1"/>
</dbReference>
<evidence type="ECO:0000256" key="11">
    <source>
        <dbReference type="ARBA" id="ARBA00022989"/>
    </source>
</evidence>
<keyword evidence="4" id="KW-1003">Cell membrane</keyword>
<evidence type="ECO:0000256" key="15">
    <source>
        <dbReference type="PROSITE-ProRule" id="PRU00169"/>
    </source>
</evidence>
<evidence type="ECO:0000256" key="6">
    <source>
        <dbReference type="ARBA" id="ARBA00022679"/>
    </source>
</evidence>
<name>A0A7U8C4H7_NEPCE</name>
<dbReference type="Pfam" id="PF02518">
    <property type="entry name" value="HATPase_c"/>
    <property type="match status" value="1"/>
</dbReference>
<dbReference type="InterPro" id="IPR003018">
    <property type="entry name" value="GAF"/>
</dbReference>
<dbReference type="SMART" id="SM00448">
    <property type="entry name" value="REC"/>
    <property type="match status" value="1"/>
</dbReference>
<keyword evidence="9 19" id="KW-0418">Kinase</keyword>
<keyword evidence="12" id="KW-0902">Two-component regulatory system</keyword>
<accession>A0A7U8C4H7</accession>
<dbReference type="InterPro" id="IPR003594">
    <property type="entry name" value="HATPase_dom"/>
</dbReference>
<keyword evidence="6" id="KW-0808">Transferase</keyword>
<evidence type="ECO:0000256" key="14">
    <source>
        <dbReference type="PROSITE-ProRule" id="PRU00110"/>
    </source>
</evidence>
<organism evidence="19 20">
    <name type="scientific">Neptuniibacter caesariensis</name>
    <dbReference type="NCBI Taxonomy" id="207954"/>
    <lineage>
        <taxon>Bacteria</taxon>
        <taxon>Pseudomonadati</taxon>
        <taxon>Pseudomonadota</taxon>
        <taxon>Gammaproteobacteria</taxon>
        <taxon>Oceanospirillales</taxon>
        <taxon>Oceanospirillaceae</taxon>
        <taxon>Neptuniibacter</taxon>
    </lineage>
</organism>
<dbReference type="Pfam" id="PF00072">
    <property type="entry name" value="Response_reg"/>
    <property type="match status" value="1"/>
</dbReference>
<dbReference type="FunFam" id="3.30.565.10:FF:000010">
    <property type="entry name" value="Sensor histidine kinase RcsC"/>
    <property type="match status" value="1"/>
</dbReference>
<dbReference type="SUPFAM" id="SSF47226">
    <property type="entry name" value="Histidine-containing phosphotransfer domain, HPT domain"/>
    <property type="match status" value="1"/>
</dbReference>
<comment type="caution">
    <text evidence="19">The sequence shown here is derived from an EMBL/GenBank/DDBJ whole genome shotgun (WGS) entry which is preliminary data.</text>
</comment>
<dbReference type="EC" id="2.7.13.3" evidence="3"/>
<dbReference type="Gene3D" id="3.30.450.40">
    <property type="match status" value="1"/>
</dbReference>
<dbReference type="SUPFAM" id="SSF47384">
    <property type="entry name" value="Homodimeric domain of signal transducing histidine kinase"/>
    <property type="match status" value="1"/>
</dbReference>
<keyword evidence="10" id="KW-0067">ATP-binding</keyword>
<protein>
    <recommendedName>
        <fullName evidence="3">histidine kinase</fullName>
        <ecNumber evidence="3">2.7.13.3</ecNumber>
    </recommendedName>
</protein>
<keyword evidence="11" id="KW-1133">Transmembrane helix</keyword>
<dbReference type="InterPro" id="IPR036097">
    <property type="entry name" value="HisK_dim/P_sf"/>
</dbReference>
<keyword evidence="5 15" id="KW-0597">Phosphoprotein</keyword>
<feature type="modified residue" description="Phosphohistidine" evidence="14">
    <location>
        <position position="614"/>
    </location>
</feature>
<dbReference type="GO" id="GO:0005524">
    <property type="term" value="F:ATP binding"/>
    <property type="evidence" value="ECO:0007669"/>
    <property type="project" value="UniProtKB-KW"/>
</dbReference>
<dbReference type="Gene3D" id="1.20.120.160">
    <property type="entry name" value="HPT domain"/>
    <property type="match status" value="1"/>
</dbReference>
<evidence type="ECO:0000256" key="13">
    <source>
        <dbReference type="ARBA" id="ARBA00023136"/>
    </source>
</evidence>
<dbReference type="Gene3D" id="1.10.287.130">
    <property type="match status" value="1"/>
</dbReference>
<keyword evidence="13" id="KW-0472">Membrane</keyword>
<dbReference type="PROSITE" id="PS50894">
    <property type="entry name" value="HPT"/>
    <property type="match status" value="1"/>
</dbReference>
<comment type="catalytic activity">
    <reaction evidence="1">
        <text>ATP + protein L-histidine = ADP + protein N-phospho-L-histidine.</text>
        <dbReference type="EC" id="2.7.13.3"/>
    </reaction>
</comment>
<dbReference type="Gene3D" id="3.40.50.2300">
    <property type="match status" value="1"/>
</dbReference>
<keyword evidence="20" id="KW-1185">Reference proteome</keyword>
<feature type="domain" description="Histidine kinase" evidence="16">
    <location>
        <begin position="180"/>
        <end position="400"/>
    </location>
</feature>